<evidence type="ECO:0000256" key="1">
    <source>
        <dbReference type="SAM" id="Phobius"/>
    </source>
</evidence>
<organism evidence="3 4">
    <name type="scientific">Tenacibaculum soleae</name>
    <dbReference type="NCBI Taxonomy" id="447689"/>
    <lineage>
        <taxon>Bacteria</taxon>
        <taxon>Pseudomonadati</taxon>
        <taxon>Bacteroidota</taxon>
        <taxon>Flavobacteriia</taxon>
        <taxon>Flavobacteriales</taxon>
        <taxon>Flavobacteriaceae</taxon>
        <taxon>Tenacibaculum</taxon>
    </lineage>
</organism>
<dbReference type="Proteomes" id="UP000093186">
    <property type="component" value="Unassembled WGS sequence"/>
</dbReference>
<feature type="transmembrane region" description="Helical" evidence="1">
    <location>
        <begin position="20"/>
        <end position="37"/>
    </location>
</feature>
<keyword evidence="1" id="KW-1133">Transmembrane helix</keyword>
<keyword evidence="1" id="KW-0472">Membrane</keyword>
<dbReference type="GO" id="GO:0000155">
    <property type="term" value="F:phosphorelay sensor kinase activity"/>
    <property type="evidence" value="ECO:0007669"/>
    <property type="project" value="InterPro"/>
</dbReference>
<protein>
    <submittedName>
        <fullName evidence="3">Histidine kinase</fullName>
    </submittedName>
</protein>
<evidence type="ECO:0000313" key="4">
    <source>
        <dbReference type="Proteomes" id="UP000093186"/>
    </source>
</evidence>
<comment type="caution">
    <text evidence="3">The sequence shown here is derived from an EMBL/GenBank/DDBJ whole genome shotgun (WGS) entry which is preliminary data.</text>
</comment>
<dbReference type="AlphaFoldDB" id="A0A1B9XZ14"/>
<feature type="transmembrane region" description="Helical" evidence="1">
    <location>
        <begin position="122"/>
        <end position="143"/>
    </location>
</feature>
<dbReference type="RefSeq" id="WP_068704190.1">
    <property type="nucleotide sequence ID" value="NZ_MAKX01000002.1"/>
</dbReference>
<reference evidence="3 4" key="1">
    <citation type="submission" date="2016-06" db="EMBL/GenBank/DDBJ databases">
        <title>Draft Genome Sequence of Tenacibaculum soleae UCD-KL19.</title>
        <authorList>
            <person name="Eisen J.A."/>
            <person name="Coil D.A."/>
            <person name="Lujan K.M."/>
        </authorList>
    </citation>
    <scope>NUCLEOTIDE SEQUENCE [LARGE SCALE GENOMIC DNA]</scope>
    <source>
        <strain evidence="3 4">UCD-KL19</strain>
    </source>
</reference>
<keyword evidence="3" id="KW-0418">Kinase</keyword>
<accession>A0A1B9XZ14</accession>
<keyword evidence="1" id="KW-0812">Transmembrane</keyword>
<dbReference type="PANTHER" id="PTHR34220:SF7">
    <property type="entry name" value="SENSOR HISTIDINE KINASE YPDA"/>
    <property type="match status" value="1"/>
</dbReference>
<name>A0A1B9XZ14_9FLAO</name>
<dbReference type="PANTHER" id="PTHR34220">
    <property type="entry name" value="SENSOR HISTIDINE KINASE YPDA"/>
    <property type="match status" value="1"/>
</dbReference>
<dbReference type="EMBL" id="MAKX01000002">
    <property type="protein sequence ID" value="OCK42798.1"/>
    <property type="molecule type" value="Genomic_DNA"/>
</dbReference>
<gene>
    <name evidence="3" type="ORF">BA195_07770</name>
</gene>
<dbReference type="OrthoDB" id="9809908at2"/>
<keyword evidence="4" id="KW-1185">Reference proteome</keyword>
<evidence type="ECO:0000313" key="3">
    <source>
        <dbReference type="EMBL" id="OCK42798.1"/>
    </source>
</evidence>
<keyword evidence="3" id="KW-0808">Transferase</keyword>
<feature type="transmembrane region" description="Helical" evidence="1">
    <location>
        <begin position="49"/>
        <end position="67"/>
    </location>
</feature>
<proteinExistence type="predicted"/>
<dbReference type="InterPro" id="IPR050640">
    <property type="entry name" value="Bact_2-comp_sensor_kinase"/>
</dbReference>
<dbReference type="GO" id="GO:0016020">
    <property type="term" value="C:membrane"/>
    <property type="evidence" value="ECO:0007669"/>
    <property type="project" value="InterPro"/>
</dbReference>
<dbReference type="InterPro" id="IPR010559">
    <property type="entry name" value="Sig_transdc_His_kin_internal"/>
</dbReference>
<sequence length="353" mass="41723">MPNKILNKKSNRTISRKHHIIFWLSYFVFNVVRWGSYFDDYWYSLKSNLVEFPLHIILVYTNVYFFIPKYLITKKYKTYVALLLLALGMLYMVRTGLNYILVTKNIWPETELYQQAFTFNHITAVTIGELYVLALATAIKLTIDWINQKNRIETLRKEHLKSELNFLKSQIQPHFFFNTLNNLYALTLEKSNLAPDVVLKLSDIMQYVIYDIKKSKVKLLDEIKYIQNYVDLELLRCHENSKIDIHIKGNINDVKIPPLIFLSYIENCFKHGNKNSSDFYICIKVKKESNDFLILNIENSIDDTNVFMNNNLKGGVGNSNTKRRLDLIYKNNYRLNIQKKVKKFTVNLKIPLT</sequence>
<feature type="domain" description="Signal transduction histidine kinase internal region" evidence="2">
    <location>
        <begin position="162"/>
        <end position="239"/>
    </location>
</feature>
<dbReference type="STRING" id="447689.BA195_07770"/>
<dbReference type="Pfam" id="PF06580">
    <property type="entry name" value="His_kinase"/>
    <property type="match status" value="1"/>
</dbReference>
<feature type="transmembrane region" description="Helical" evidence="1">
    <location>
        <begin position="79"/>
        <end position="102"/>
    </location>
</feature>
<evidence type="ECO:0000259" key="2">
    <source>
        <dbReference type="Pfam" id="PF06580"/>
    </source>
</evidence>